<dbReference type="GO" id="GO:0016887">
    <property type="term" value="F:ATP hydrolysis activity"/>
    <property type="evidence" value="ECO:0007669"/>
    <property type="project" value="InterPro"/>
</dbReference>
<organism evidence="15 16">
    <name type="scientific">Angomonas deanei</name>
    <dbReference type="NCBI Taxonomy" id="59799"/>
    <lineage>
        <taxon>Eukaryota</taxon>
        <taxon>Discoba</taxon>
        <taxon>Euglenozoa</taxon>
        <taxon>Kinetoplastea</taxon>
        <taxon>Metakinetoplastina</taxon>
        <taxon>Trypanosomatida</taxon>
        <taxon>Trypanosomatidae</taxon>
        <taxon>Strigomonadinae</taxon>
        <taxon>Angomonas</taxon>
    </lineage>
</organism>
<dbReference type="Gene3D" id="3.40.50.300">
    <property type="entry name" value="P-loop containing nucleotide triphosphate hydrolases"/>
    <property type="match status" value="1"/>
</dbReference>
<feature type="domain" description="BCS1 N-terminal" evidence="14">
    <location>
        <begin position="1"/>
        <end position="163"/>
    </location>
</feature>
<sequence>MAGRAAATAAQTLLRRRFLVSMEVTNLDASYDWMMRWLSSQPSFKVQQMSVMTRNTRIYSNDSTATQFYFGPCTGVTHYFFYKGRPITLFRRRNERQDGSGNIFEVLQMSTIGLSTSIFESIIKEAHQHVESIDNNNTIIYTNGGGRWMRQQEPRARRPFESVVYPGNLADELRADARRFLDSGDYYRKLGVPYRRGYLLHGPPGCGKTSYVMALAGQLNLSISLLSLSNRGLTDETLMQLLNTTEARSIVLIEDIDRAFGNESGVTMSGLLNALDGVGAQEGNIVFMTTNHVEKLDAALIRPGRADVKIEVGLLDADQARRMFAKFYPDTPPSLQEDFGKLIPPNAVSVAQIQSHLFYYRDNPQGAVDRLSEFLKSCQQFENEMERKRKESVQKMKQMGNLPRTPILDF</sequence>
<dbReference type="InterPro" id="IPR003593">
    <property type="entry name" value="AAA+_ATPase"/>
</dbReference>
<protein>
    <submittedName>
        <fullName evidence="15">BCS1 N terminal/ATPase family associated with various cellular activities (AAA), putative</fullName>
    </submittedName>
</protein>
<dbReference type="PANTHER" id="PTHR23070">
    <property type="entry name" value="BCS1 AAA-TYPE ATPASE"/>
    <property type="match status" value="1"/>
</dbReference>
<reference evidence="15 16" key="1">
    <citation type="submission" date="2020-08" db="EMBL/GenBank/DDBJ databases">
        <authorList>
            <person name="Newling K."/>
            <person name="Davey J."/>
            <person name="Forrester S."/>
        </authorList>
    </citation>
    <scope>NUCLEOTIDE SEQUENCE [LARGE SCALE GENOMIC DNA]</scope>
    <source>
        <strain evidence="16">Crithidia deanei Carvalho (ATCC PRA-265)</strain>
    </source>
</reference>
<dbReference type="GO" id="GO:0005524">
    <property type="term" value="F:ATP binding"/>
    <property type="evidence" value="ECO:0007669"/>
    <property type="project" value="UniProtKB-KW"/>
</dbReference>
<evidence type="ECO:0000256" key="4">
    <source>
        <dbReference type="ARBA" id="ARBA00022741"/>
    </source>
</evidence>
<dbReference type="InterPro" id="IPR014851">
    <property type="entry name" value="BCS1_N"/>
</dbReference>
<evidence type="ECO:0000256" key="7">
    <source>
        <dbReference type="ARBA" id="ARBA00022840"/>
    </source>
</evidence>
<dbReference type="InterPro" id="IPR003959">
    <property type="entry name" value="ATPase_AAA_core"/>
</dbReference>
<evidence type="ECO:0000259" key="14">
    <source>
        <dbReference type="SMART" id="SM01024"/>
    </source>
</evidence>
<dbReference type="AlphaFoldDB" id="A0A7G2CVI7"/>
<evidence type="ECO:0000256" key="1">
    <source>
        <dbReference type="ARBA" id="ARBA00004434"/>
    </source>
</evidence>
<evidence type="ECO:0000256" key="5">
    <source>
        <dbReference type="ARBA" id="ARBA00022792"/>
    </source>
</evidence>
<evidence type="ECO:0000313" key="16">
    <source>
        <dbReference type="Proteomes" id="UP000515908"/>
    </source>
</evidence>
<evidence type="ECO:0000256" key="12">
    <source>
        <dbReference type="SAM" id="Coils"/>
    </source>
</evidence>
<dbReference type="Pfam" id="PF25426">
    <property type="entry name" value="AAA_lid_BCS1"/>
    <property type="match status" value="1"/>
</dbReference>
<dbReference type="SMART" id="SM01024">
    <property type="entry name" value="BCS1_N"/>
    <property type="match status" value="1"/>
</dbReference>
<dbReference type="VEuPathDB" id="TriTrypDB:ADEAN_000997700"/>
<dbReference type="SUPFAM" id="SSF52540">
    <property type="entry name" value="P-loop containing nucleoside triphosphate hydrolases"/>
    <property type="match status" value="1"/>
</dbReference>
<keyword evidence="6" id="KW-0378">Hydrolase</keyword>
<comment type="similarity">
    <text evidence="2">Belongs to the AAA ATPase family. BCS1 subfamily.</text>
</comment>
<comment type="subcellular location">
    <subcellularLocation>
        <location evidence="1">Mitochondrion inner membrane</location>
        <topology evidence="1">Single-pass membrane protein</topology>
    </subcellularLocation>
</comment>
<dbReference type="EMBL" id="LR877170">
    <property type="protein sequence ID" value="CAD2222433.1"/>
    <property type="molecule type" value="Genomic_DNA"/>
</dbReference>
<keyword evidence="10" id="KW-0472">Membrane</keyword>
<dbReference type="Pfam" id="PF00004">
    <property type="entry name" value="AAA"/>
    <property type="match status" value="1"/>
</dbReference>
<dbReference type="GO" id="GO:0005743">
    <property type="term" value="C:mitochondrial inner membrane"/>
    <property type="evidence" value="ECO:0007669"/>
    <property type="project" value="UniProtKB-SubCell"/>
</dbReference>
<keyword evidence="5" id="KW-0999">Mitochondrion inner membrane</keyword>
<keyword evidence="8" id="KW-1133">Transmembrane helix</keyword>
<evidence type="ECO:0000256" key="2">
    <source>
        <dbReference type="ARBA" id="ARBA00007448"/>
    </source>
</evidence>
<gene>
    <name evidence="15" type="ORF">ADEAN_000997700</name>
</gene>
<evidence type="ECO:0000256" key="9">
    <source>
        <dbReference type="ARBA" id="ARBA00023128"/>
    </source>
</evidence>
<dbReference type="InterPro" id="IPR027417">
    <property type="entry name" value="P-loop_NTPase"/>
</dbReference>
<evidence type="ECO:0000256" key="8">
    <source>
        <dbReference type="ARBA" id="ARBA00022989"/>
    </source>
</evidence>
<name>A0A7G2CVI7_9TRYP</name>
<evidence type="ECO:0000259" key="13">
    <source>
        <dbReference type="SMART" id="SM00382"/>
    </source>
</evidence>
<evidence type="ECO:0000256" key="6">
    <source>
        <dbReference type="ARBA" id="ARBA00022801"/>
    </source>
</evidence>
<comment type="catalytic activity">
    <reaction evidence="11">
        <text>ATP + H2O = ADP + phosphate + H(+)</text>
        <dbReference type="Rhea" id="RHEA:13065"/>
        <dbReference type="ChEBI" id="CHEBI:15377"/>
        <dbReference type="ChEBI" id="CHEBI:15378"/>
        <dbReference type="ChEBI" id="CHEBI:30616"/>
        <dbReference type="ChEBI" id="CHEBI:43474"/>
        <dbReference type="ChEBI" id="CHEBI:456216"/>
    </reaction>
    <physiologicalReaction direction="left-to-right" evidence="11">
        <dbReference type="Rhea" id="RHEA:13066"/>
    </physiologicalReaction>
</comment>
<keyword evidence="16" id="KW-1185">Reference proteome</keyword>
<keyword evidence="9" id="KW-0496">Mitochondrion</keyword>
<evidence type="ECO:0000256" key="11">
    <source>
        <dbReference type="ARBA" id="ARBA00048778"/>
    </source>
</evidence>
<proteinExistence type="inferred from homology"/>
<evidence type="ECO:0000313" key="15">
    <source>
        <dbReference type="EMBL" id="CAD2222433.1"/>
    </source>
</evidence>
<keyword evidence="12" id="KW-0175">Coiled coil</keyword>
<accession>A0A7G2CVI7</accession>
<dbReference type="InterPro" id="IPR057495">
    <property type="entry name" value="AAA_lid_BCS1"/>
</dbReference>
<dbReference type="Pfam" id="PF08740">
    <property type="entry name" value="BCS1_N"/>
    <property type="match status" value="1"/>
</dbReference>
<keyword evidence="7" id="KW-0067">ATP-binding</keyword>
<dbReference type="SMART" id="SM00382">
    <property type="entry name" value="AAA"/>
    <property type="match status" value="1"/>
</dbReference>
<keyword evidence="4" id="KW-0547">Nucleotide-binding</keyword>
<evidence type="ECO:0000256" key="3">
    <source>
        <dbReference type="ARBA" id="ARBA00022692"/>
    </source>
</evidence>
<evidence type="ECO:0000256" key="10">
    <source>
        <dbReference type="ARBA" id="ARBA00023136"/>
    </source>
</evidence>
<dbReference type="Proteomes" id="UP000515908">
    <property type="component" value="Chromosome 26"/>
</dbReference>
<feature type="domain" description="AAA+ ATPase" evidence="13">
    <location>
        <begin position="194"/>
        <end position="316"/>
    </location>
</feature>
<dbReference type="InterPro" id="IPR050747">
    <property type="entry name" value="Mitochondrial_chaperone_BCS1"/>
</dbReference>
<keyword evidence="3" id="KW-0812">Transmembrane</keyword>
<feature type="coiled-coil region" evidence="12">
    <location>
        <begin position="371"/>
        <end position="398"/>
    </location>
</feature>